<proteinExistence type="predicted"/>
<keyword evidence="3" id="KW-1185">Reference proteome</keyword>
<gene>
    <name evidence="2" type="ORF">JYB85_16665</name>
</gene>
<dbReference type="PROSITE" id="PS50056">
    <property type="entry name" value="TYR_PHOSPHATASE_2"/>
    <property type="match status" value="1"/>
</dbReference>
<accession>A0ABX7R0Q0</accession>
<dbReference type="Pfam" id="PF22785">
    <property type="entry name" value="Tc-R-P"/>
    <property type="match status" value="1"/>
</dbReference>
<name>A0ABX7R0Q0_9GAMM</name>
<dbReference type="PROSITE" id="PS00383">
    <property type="entry name" value="TYR_PHOSPHATASE_1"/>
    <property type="match status" value="1"/>
</dbReference>
<dbReference type="Proteomes" id="UP000663207">
    <property type="component" value="Chromosome"/>
</dbReference>
<evidence type="ECO:0000313" key="3">
    <source>
        <dbReference type="Proteomes" id="UP000663207"/>
    </source>
</evidence>
<dbReference type="Gene3D" id="3.90.190.10">
    <property type="entry name" value="Protein tyrosine phosphatase superfamily"/>
    <property type="match status" value="1"/>
</dbReference>
<dbReference type="InterPro" id="IPR016130">
    <property type="entry name" value="Tyr_Pase_AS"/>
</dbReference>
<dbReference type="InterPro" id="IPR000387">
    <property type="entry name" value="Tyr_Pase_dom"/>
</dbReference>
<sequence length="194" mass="21667">MNGNVRRLTLFVWLVMLSLPGCGSLPENSPYVAPQVRPVQWAQPLASPVLPKERLEGLDNCYRIDARLIRCGQPSAADFAVLGEQGVSRVLNLRQYHDDGRLTRDARLSLKRMPMNAAEVTPAQLREAVAYISATNEQTLVHCWHGSDRTGAVVAAYRILEQGWSKADAITEFIHGGYGFHPIYWNLVLSLEQL</sequence>
<evidence type="ECO:0000259" key="1">
    <source>
        <dbReference type="PROSITE" id="PS50056"/>
    </source>
</evidence>
<dbReference type="InterPro" id="IPR029021">
    <property type="entry name" value="Prot-tyrosine_phosphatase-like"/>
</dbReference>
<organism evidence="2 3">
    <name type="scientific">Shewanella sedimentimangrovi</name>
    <dbReference type="NCBI Taxonomy" id="2814293"/>
    <lineage>
        <taxon>Bacteria</taxon>
        <taxon>Pseudomonadati</taxon>
        <taxon>Pseudomonadota</taxon>
        <taxon>Gammaproteobacteria</taxon>
        <taxon>Alteromonadales</taxon>
        <taxon>Shewanellaceae</taxon>
        <taxon>Shewanella</taxon>
    </lineage>
</organism>
<dbReference type="SUPFAM" id="SSF52799">
    <property type="entry name" value="(Phosphotyrosine protein) phosphatases II"/>
    <property type="match status" value="1"/>
</dbReference>
<protein>
    <submittedName>
        <fullName evidence="2">Dual specificity protein phosphatase family protein</fullName>
    </submittedName>
</protein>
<dbReference type="EMBL" id="CP071502">
    <property type="protein sequence ID" value="QSX36877.1"/>
    <property type="molecule type" value="Genomic_DNA"/>
</dbReference>
<reference evidence="2 3" key="1">
    <citation type="submission" date="2021-03" db="EMBL/GenBank/DDBJ databases">
        <title>Novel species identification of genus Shewanella.</title>
        <authorList>
            <person name="Liu G."/>
            <person name="Zhang Q."/>
        </authorList>
    </citation>
    <scope>NUCLEOTIDE SEQUENCE [LARGE SCALE GENOMIC DNA]</scope>
    <source>
        <strain evidence="2 3">FJAT-52962</strain>
    </source>
</reference>
<evidence type="ECO:0000313" key="2">
    <source>
        <dbReference type="EMBL" id="QSX36877.1"/>
    </source>
</evidence>
<feature type="domain" description="Tyrosine specific protein phosphatases" evidence="1">
    <location>
        <begin position="123"/>
        <end position="170"/>
    </location>
</feature>
<dbReference type="RefSeq" id="WP_207380180.1">
    <property type="nucleotide sequence ID" value="NZ_CP071502.1"/>
</dbReference>